<evidence type="ECO:0000259" key="3">
    <source>
        <dbReference type="PROSITE" id="PS50157"/>
    </source>
</evidence>
<evidence type="ECO:0000313" key="4">
    <source>
        <dbReference type="EMBL" id="CAG6735563.1"/>
    </source>
</evidence>
<feature type="region of interest" description="Disordered" evidence="2">
    <location>
        <begin position="81"/>
        <end position="121"/>
    </location>
</feature>
<keyword evidence="1" id="KW-0862">Zinc</keyword>
<reference evidence="4" key="1">
    <citation type="submission" date="2021-05" db="EMBL/GenBank/DDBJ databases">
        <authorList>
            <person name="Alioto T."/>
            <person name="Alioto T."/>
            <person name="Gomez Garrido J."/>
        </authorList>
    </citation>
    <scope>NUCLEOTIDE SEQUENCE</scope>
</reference>
<keyword evidence="1" id="KW-0863">Zinc-finger</keyword>
<sequence>MFWVFKRTKFTNSAVNFFQSFNISSNNNNGNTNTNSTLNLGTNTGSKGNKYLSSKKVAYNKLSVNDTDLIKLSPEHNGVTVLDDNGNQLISGPNDELSDNSSTSDFDLEEEDEDDEFSDESEFDESLTCNVCDRTFCRPRQLEQHQQKKRHFGCSTCDTLFQSLMALEHHKAEFEHWSGDEMVSLQCTTRSESEDDSCDELGEELERLL</sequence>
<keyword evidence="1" id="KW-0479">Metal-binding</keyword>
<accession>A0A8D8YUW3</accession>
<feature type="domain" description="C2H2-type" evidence="3">
    <location>
        <begin position="127"/>
        <end position="156"/>
    </location>
</feature>
<dbReference type="SMART" id="SM00355">
    <property type="entry name" value="ZnF_C2H2"/>
    <property type="match status" value="2"/>
</dbReference>
<dbReference type="Gene3D" id="3.30.160.60">
    <property type="entry name" value="Classic Zinc Finger"/>
    <property type="match status" value="1"/>
</dbReference>
<dbReference type="GO" id="GO:0008270">
    <property type="term" value="F:zinc ion binding"/>
    <property type="evidence" value="ECO:0007669"/>
    <property type="project" value="UniProtKB-KW"/>
</dbReference>
<dbReference type="InterPro" id="IPR036236">
    <property type="entry name" value="Znf_C2H2_sf"/>
</dbReference>
<organism evidence="4">
    <name type="scientific">Cacopsylla melanoneura</name>
    <dbReference type="NCBI Taxonomy" id="428564"/>
    <lineage>
        <taxon>Eukaryota</taxon>
        <taxon>Metazoa</taxon>
        <taxon>Ecdysozoa</taxon>
        <taxon>Arthropoda</taxon>
        <taxon>Hexapoda</taxon>
        <taxon>Insecta</taxon>
        <taxon>Pterygota</taxon>
        <taxon>Neoptera</taxon>
        <taxon>Paraneoptera</taxon>
        <taxon>Hemiptera</taxon>
        <taxon>Sternorrhyncha</taxon>
        <taxon>Psylloidea</taxon>
        <taxon>Psyllidae</taxon>
        <taxon>Psyllinae</taxon>
        <taxon>Cacopsylla</taxon>
    </lineage>
</organism>
<proteinExistence type="predicted"/>
<dbReference type="AlphaFoldDB" id="A0A8D8YUW3"/>
<dbReference type="SUPFAM" id="SSF57667">
    <property type="entry name" value="beta-beta-alpha zinc fingers"/>
    <property type="match status" value="1"/>
</dbReference>
<evidence type="ECO:0000256" key="1">
    <source>
        <dbReference type="PROSITE-ProRule" id="PRU00042"/>
    </source>
</evidence>
<dbReference type="InterPro" id="IPR013087">
    <property type="entry name" value="Znf_C2H2_type"/>
</dbReference>
<dbReference type="EMBL" id="HBUF01396176">
    <property type="protein sequence ID" value="CAG6735563.1"/>
    <property type="molecule type" value="Transcribed_RNA"/>
</dbReference>
<dbReference type="PROSITE" id="PS50157">
    <property type="entry name" value="ZINC_FINGER_C2H2_2"/>
    <property type="match status" value="1"/>
</dbReference>
<feature type="compositionally biased region" description="Acidic residues" evidence="2">
    <location>
        <begin position="106"/>
        <end position="121"/>
    </location>
</feature>
<name>A0A8D8YUW3_9HEMI</name>
<dbReference type="PROSITE" id="PS00028">
    <property type="entry name" value="ZINC_FINGER_C2H2_1"/>
    <property type="match status" value="1"/>
</dbReference>
<protein>
    <recommendedName>
        <fullName evidence="3">C2H2-type domain-containing protein</fullName>
    </recommendedName>
</protein>
<evidence type="ECO:0000256" key="2">
    <source>
        <dbReference type="SAM" id="MobiDB-lite"/>
    </source>
</evidence>